<sequence>MPRLRYVVTPADEGQKLHRLARRWLRDVPLSAVFRLLRQGRITVNGRRAPRDAVLRAGDVIEAELERVEGPGPDPSGLRPGAAGRPGPRPAAPHPPGPRPAAPQPPGLRPAAPHPPAPHVPGPRVPELDPVIVYEDDHVLVVNKPAGMLTHGDGHAEWTLLAWVRDQLARRGTLPAGALFQPSPAHRLDRNTSGLVAFGKTRHGAARLAEALRSGQAIKEYLAVVRGRPPEGLLQHRLWRDRDHRVSRVIGQDGEAPTAATTSRDIRASSGAGRTLPARPAADEPGPGAAGAPPAATGDLRRTGAAAPGAAREARHAALRLAVLAVGHGFSLCRIHLLTGRTHQIRAQLAATGHPLAGDRKYGGPKVPGLQRPALHCYRLVLPGGVDVVAPLPPDLTGLCRRLGLALPGIRGEG</sequence>
<dbReference type="STRING" id="644966.Tmar_2025"/>
<dbReference type="KEGG" id="tmr:Tmar_2025"/>
<evidence type="ECO:0000256" key="6">
    <source>
        <dbReference type="PROSITE-ProRule" id="PRU00182"/>
    </source>
</evidence>
<feature type="region of interest" description="Disordered" evidence="7">
    <location>
        <begin position="66"/>
        <end position="124"/>
    </location>
</feature>
<evidence type="ECO:0000256" key="7">
    <source>
        <dbReference type="SAM" id="MobiDB-lite"/>
    </source>
</evidence>
<dbReference type="RefSeq" id="WP_013496406.1">
    <property type="nucleotide sequence ID" value="NC_014831.1"/>
</dbReference>
<dbReference type="Pfam" id="PF00849">
    <property type="entry name" value="PseudoU_synth_2"/>
    <property type="match status" value="1"/>
</dbReference>
<feature type="compositionally biased region" description="Low complexity" evidence="7">
    <location>
        <begin position="77"/>
        <end position="86"/>
    </location>
</feature>
<dbReference type="Proteomes" id="UP000008915">
    <property type="component" value="Chromosome"/>
</dbReference>
<dbReference type="eggNOG" id="COG0564">
    <property type="taxonomic scope" value="Bacteria"/>
</dbReference>
<evidence type="ECO:0000313" key="9">
    <source>
        <dbReference type="EMBL" id="ADU52106.1"/>
    </source>
</evidence>
<organism evidence="9 10">
    <name type="scientific">Thermaerobacter marianensis (strain ATCC 700841 / DSM 12885 / JCM 10246 / 7p75a)</name>
    <dbReference type="NCBI Taxonomy" id="644966"/>
    <lineage>
        <taxon>Bacteria</taxon>
        <taxon>Bacillati</taxon>
        <taxon>Bacillota</taxon>
        <taxon>Clostridia</taxon>
        <taxon>Eubacteriales</taxon>
        <taxon>Clostridiales Family XVII. Incertae Sedis</taxon>
        <taxon>Thermaerobacter</taxon>
    </lineage>
</organism>
<dbReference type="GO" id="GO:0003723">
    <property type="term" value="F:RNA binding"/>
    <property type="evidence" value="ECO:0007669"/>
    <property type="project" value="UniProtKB-KW"/>
</dbReference>
<feature type="compositionally biased region" description="Pro residues" evidence="7">
    <location>
        <begin position="87"/>
        <end position="124"/>
    </location>
</feature>
<dbReference type="InterPro" id="IPR036986">
    <property type="entry name" value="S4_RNA-bd_sf"/>
</dbReference>
<dbReference type="SUPFAM" id="SSF55120">
    <property type="entry name" value="Pseudouridine synthase"/>
    <property type="match status" value="1"/>
</dbReference>
<evidence type="ECO:0000259" key="8">
    <source>
        <dbReference type="Pfam" id="PF00849"/>
    </source>
</evidence>
<dbReference type="CDD" id="cd02869">
    <property type="entry name" value="PseudoU_synth_RluA_like"/>
    <property type="match status" value="1"/>
</dbReference>
<accession>E6SJF1</accession>
<feature type="compositionally biased region" description="Low complexity" evidence="7">
    <location>
        <begin position="277"/>
        <end position="296"/>
    </location>
</feature>
<dbReference type="HOGENOM" id="CLU_016902_1_0_9"/>
<name>E6SJF1_THEM7</name>
<keyword evidence="6" id="KW-0694">RNA-binding</keyword>
<keyword evidence="3" id="KW-0413">Isomerase</keyword>
<evidence type="ECO:0000256" key="4">
    <source>
        <dbReference type="ARBA" id="ARBA00031870"/>
    </source>
</evidence>
<proteinExistence type="inferred from homology"/>
<evidence type="ECO:0000256" key="1">
    <source>
        <dbReference type="ARBA" id="ARBA00000073"/>
    </source>
</evidence>
<reference evidence="10" key="2">
    <citation type="journal article" date="2010" name="Stand. Genomic Sci.">
        <title>Complete genome sequence of Thermaerobacter marianensis type strain (7p75aT).</title>
        <authorList>
            <person name="Han C."/>
            <person name="Gu W."/>
            <person name="Zhang X."/>
            <person name="Lapidus A."/>
            <person name="Nolan M."/>
            <person name="Copeland A."/>
            <person name="Lucas S."/>
            <person name="Glavina Del Rio T."/>
            <person name="Tice H."/>
            <person name="Cheng J."/>
            <person name="Tapia R."/>
            <person name="Goodwin L."/>
            <person name="Pitluck S."/>
            <person name="Pagani I."/>
            <person name="Ivanova N."/>
            <person name="Mavromatis K."/>
            <person name="Mikhailova N."/>
            <person name="Pati A."/>
            <person name="Chen A."/>
            <person name="Palaniappan K."/>
            <person name="Land M."/>
            <person name="Hauser L."/>
            <person name="Chang Y."/>
            <person name="Jeffries C."/>
            <person name="Schneider S."/>
            <person name="Rohde M."/>
            <person name="Goker M."/>
            <person name="Pukall R."/>
            <person name="Woyke T."/>
            <person name="Bristow J."/>
            <person name="Eisen J."/>
            <person name="Markowitz V."/>
            <person name="Hugenholtz P."/>
            <person name="Kyrpides N."/>
            <person name="Klenk H."/>
            <person name="Detter J."/>
        </authorList>
    </citation>
    <scope>NUCLEOTIDE SEQUENCE [LARGE SCALE GENOMIC DNA]</scope>
    <source>
        <strain evidence="10">ATCC 700841 / DSM 12885 / JCM 10246 / 7p75a</strain>
    </source>
</reference>
<dbReference type="InterPro" id="IPR006145">
    <property type="entry name" value="PsdUridine_synth_RsuA/RluA"/>
</dbReference>
<evidence type="ECO:0000256" key="2">
    <source>
        <dbReference type="ARBA" id="ARBA00010876"/>
    </source>
</evidence>
<protein>
    <recommendedName>
        <fullName evidence="4">RNA pseudouridylate synthase</fullName>
    </recommendedName>
    <alternativeName>
        <fullName evidence="5">RNA-uridine isomerase</fullName>
    </alternativeName>
</protein>
<gene>
    <name evidence="9" type="ordered locus">Tmar_2025</name>
</gene>
<dbReference type="PROSITE" id="PS50889">
    <property type="entry name" value="S4"/>
    <property type="match status" value="1"/>
</dbReference>
<dbReference type="OrthoDB" id="9773999at2"/>
<keyword evidence="10" id="KW-1185">Reference proteome</keyword>
<evidence type="ECO:0000313" key="10">
    <source>
        <dbReference type="Proteomes" id="UP000008915"/>
    </source>
</evidence>
<dbReference type="PANTHER" id="PTHR21600">
    <property type="entry name" value="MITOCHONDRIAL RNA PSEUDOURIDINE SYNTHASE"/>
    <property type="match status" value="1"/>
</dbReference>
<dbReference type="InterPro" id="IPR020103">
    <property type="entry name" value="PsdUridine_synth_cat_dom_sf"/>
</dbReference>
<dbReference type="Gene3D" id="3.10.290.10">
    <property type="entry name" value="RNA-binding S4 domain"/>
    <property type="match status" value="1"/>
</dbReference>
<dbReference type="InterPro" id="IPR050188">
    <property type="entry name" value="RluA_PseudoU_synthase"/>
</dbReference>
<feature type="domain" description="Pseudouridine synthase RsuA/RluA-like" evidence="8">
    <location>
        <begin position="138"/>
        <end position="351"/>
    </location>
</feature>
<feature type="region of interest" description="Disordered" evidence="7">
    <location>
        <begin position="249"/>
        <end position="309"/>
    </location>
</feature>
<evidence type="ECO:0000256" key="5">
    <source>
        <dbReference type="ARBA" id="ARBA00033164"/>
    </source>
</evidence>
<dbReference type="GO" id="GO:0001522">
    <property type="term" value="P:pseudouridine synthesis"/>
    <property type="evidence" value="ECO:0007669"/>
    <property type="project" value="InterPro"/>
</dbReference>
<dbReference type="Gene3D" id="3.30.2350.10">
    <property type="entry name" value="Pseudouridine synthase"/>
    <property type="match status" value="1"/>
</dbReference>
<dbReference type="AlphaFoldDB" id="E6SJF1"/>
<dbReference type="GO" id="GO:0140098">
    <property type="term" value="F:catalytic activity, acting on RNA"/>
    <property type="evidence" value="ECO:0007669"/>
    <property type="project" value="UniProtKB-ARBA"/>
</dbReference>
<comment type="catalytic activity">
    <reaction evidence="1">
        <text>a uridine in RNA = a pseudouridine in RNA</text>
        <dbReference type="Rhea" id="RHEA:48348"/>
        <dbReference type="Rhea" id="RHEA-COMP:12068"/>
        <dbReference type="Rhea" id="RHEA-COMP:12069"/>
        <dbReference type="ChEBI" id="CHEBI:65314"/>
        <dbReference type="ChEBI" id="CHEBI:65315"/>
    </reaction>
</comment>
<dbReference type="GO" id="GO:0006396">
    <property type="term" value="P:RNA processing"/>
    <property type="evidence" value="ECO:0007669"/>
    <property type="project" value="UniProtKB-ARBA"/>
</dbReference>
<reference evidence="9 10" key="1">
    <citation type="journal article" date="2010" name="Stand. Genomic Sci.">
        <title>Complete genome sequence of Thermaerobacter marianensis type strain (7p75a).</title>
        <authorList>
            <person name="Han C."/>
            <person name="Gu W."/>
            <person name="Zhang X."/>
            <person name="Lapidus A."/>
            <person name="Nolan M."/>
            <person name="Copeland A."/>
            <person name="Lucas S."/>
            <person name="Del Rio T.G."/>
            <person name="Tice H."/>
            <person name="Cheng J.F."/>
            <person name="Tapia R."/>
            <person name="Goodwin L."/>
            <person name="Pitluck S."/>
            <person name="Pagani I."/>
            <person name="Ivanova N."/>
            <person name="Mavromatis K."/>
            <person name="Mikhailova N."/>
            <person name="Pati A."/>
            <person name="Chen A."/>
            <person name="Palaniappan K."/>
            <person name="Land M."/>
            <person name="Hauser L."/>
            <person name="Chang Y.J."/>
            <person name="Jeffries C.D."/>
            <person name="Schneider S."/>
            <person name="Rohde M."/>
            <person name="Goker M."/>
            <person name="Pukall R."/>
            <person name="Woyke T."/>
            <person name="Bristow J."/>
            <person name="Eisen J.A."/>
            <person name="Markowitz V."/>
            <person name="Hugenholtz P."/>
            <person name="Kyrpides N.C."/>
            <person name="Klenk H.P."/>
            <person name="Detter J.C."/>
        </authorList>
    </citation>
    <scope>NUCLEOTIDE SEQUENCE [LARGE SCALE GENOMIC DNA]</scope>
    <source>
        <strain evidence="10">ATCC 700841 / DSM 12885 / JCM 10246 / 7p75a</strain>
    </source>
</reference>
<evidence type="ECO:0000256" key="3">
    <source>
        <dbReference type="ARBA" id="ARBA00023235"/>
    </source>
</evidence>
<dbReference type="EMBL" id="CP002344">
    <property type="protein sequence ID" value="ADU52106.1"/>
    <property type="molecule type" value="Genomic_DNA"/>
</dbReference>
<comment type="similarity">
    <text evidence="2">Belongs to the pseudouridine synthase RluA family.</text>
</comment>
<dbReference type="GO" id="GO:0009982">
    <property type="term" value="F:pseudouridine synthase activity"/>
    <property type="evidence" value="ECO:0007669"/>
    <property type="project" value="InterPro"/>
</dbReference>